<sequence>MVDGARRLLQPTTAPTGPIIKPSPSSHQRQVVIKLGGGRVHRQARHQGPWQMELVIMLNGLAVPKASREDDEVLRPLLCGSTKTRRRADTYDDRRVNSASD</sequence>
<organism evidence="2">
    <name type="scientific">Brachypodium distachyon</name>
    <name type="common">Purple false brome</name>
    <name type="synonym">Trachynia distachya</name>
    <dbReference type="NCBI Taxonomy" id="15368"/>
    <lineage>
        <taxon>Eukaryota</taxon>
        <taxon>Viridiplantae</taxon>
        <taxon>Streptophyta</taxon>
        <taxon>Embryophyta</taxon>
        <taxon>Tracheophyta</taxon>
        <taxon>Spermatophyta</taxon>
        <taxon>Magnoliopsida</taxon>
        <taxon>Liliopsida</taxon>
        <taxon>Poales</taxon>
        <taxon>Poaceae</taxon>
        <taxon>BOP clade</taxon>
        <taxon>Pooideae</taxon>
        <taxon>Stipodae</taxon>
        <taxon>Brachypodieae</taxon>
        <taxon>Brachypodium</taxon>
    </lineage>
</organism>
<proteinExistence type="predicted"/>
<dbReference type="EMBL" id="CM000881">
    <property type="protein sequence ID" value="PNT71774.1"/>
    <property type="molecule type" value="Genomic_DNA"/>
</dbReference>
<reference evidence="2" key="2">
    <citation type="submission" date="2017-06" db="EMBL/GenBank/DDBJ databases">
        <title>WGS assembly of Brachypodium distachyon.</title>
        <authorList>
            <consortium name="The International Brachypodium Initiative"/>
            <person name="Lucas S."/>
            <person name="Harmon-Smith M."/>
            <person name="Lail K."/>
            <person name="Tice H."/>
            <person name="Grimwood J."/>
            <person name="Bruce D."/>
            <person name="Barry K."/>
            <person name="Shu S."/>
            <person name="Lindquist E."/>
            <person name="Wang M."/>
            <person name="Pitluck S."/>
            <person name="Vogel J.P."/>
            <person name="Garvin D.F."/>
            <person name="Mockler T.C."/>
            <person name="Schmutz J."/>
            <person name="Rokhsar D."/>
            <person name="Bevan M.W."/>
        </authorList>
    </citation>
    <scope>NUCLEOTIDE SEQUENCE</scope>
    <source>
        <strain evidence="2">Bd21</strain>
    </source>
</reference>
<evidence type="ECO:0000313" key="3">
    <source>
        <dbReference type="EnsemblPlants" id="PNT71774"/>
    </source>
</evidence>
<gene>
    <name evidence="2" type="ORF">BRADI_2g35384v3</name>
</gene>
<dbReference type="AlphaFoldDB" id="A0A2K2DBW1"/>
<evidence type="ECO:0000256" key="1">
    <source>
        <dbReference type="SAM" id="MobiDB-lite"/>
    </source>
</evidence>
<reference evidence="3" key="3">
    <citation type="submission" date="2018-08" db="UniProtKB">
        <authorList>
            <consortium name="EnsemblPlants"/>
        </authorList>
    </citation>
    <scope>IDENTIFICATION</scope>
    <source>
        <strain evidence="3">cv. Bd21</strain>
    </source>
</reference>
<reference evidence="2 3" key="1">
    <citation type="journal article" date="2010" name="Nature">
        <title>Genome sequencing and analysis of the model grass Brachypodium distachyon.</title>
        <authorList>
            <consortium name="International Brachypodium Initiative"/>
        </authorList>
    </citation>
    <scope>NUCLEOTIDE SEQUENCE [LARGE SCALE GENOMIC DNA]</scope>
    <source>
        <strain evidence="2 3">Bd21</strain>
    </source>
</reference>
<dbReference type="Proteomes" id="UP000008810">
    <property type="component" value="Chromosome 2"/>
</dbReference>
<accession>A0A2K2DBW1</accession>
<name>A0A2K2DBW1_BRADI</name>
<feature type="region of interest" description="Disordered" evidence="1">
    <location>
        <begin position="1"/>
        <end position="27"/>
    </location>
</feature>
<dbReference type="InParanoid" id="A0A2K2DBW1"/>
<dbReference type="EnsemblPlants" id="PNT71774">
    <property type="protein sequence ID" value="PNT71774"/>
    <property type="gene ID" value="BRADI_2g35384v3"/>
</dbReference>
<protein>
    <submittedName>
        <fullName evidence="2 3">Uncharacterized protein</fullName>
    </submittedName>
</protein>
<dbReference type="Gramene" id="PNT71774">
    <property type="protein sequence ID" value="PNT71774"/>
    <property type="gene ID" value="BRADI_2g35384v3"/>
</dbReference>
<keyword evidence="4" id="KW-1185">Reference proteome</keyword>
<evidence type="ECO:0000313" key="4">
    <source>
        <dbReference type="Proteomes" id="UP000008810"/>
    </source>
</evidence>
<evidence type="ECO:0000313" key="2">
    <source>
        <dbReference type="EMBL" id="PNT71774.1"/>
    </source>
</evidence>